<dbReference type="RefSeq" id="WP_152204500.1">
    <property type="nucleotide sequence ID" value="NZ_VUKF01000056.1"/>
</dbReference>
<protein>
    <submittedName>
        <fullName evidence="1">Uncharacterized protein</fullName>
    </submittedName>
</protein>
<proteinExistence type="predicted"/>
<evidence type="ECO:0000313" key="1">
    <source>
        <dbReference type="EMBL" id="KAE8762920.1"/>
    </source>
</evidence>
<sequence length="296" mass="31164">MPDLTPLDRALATAHHVLVLAEDIDPGELEALAVSRSVEAGWAGPAELQLLPGVVLTGPWGVDDDLRAAFDLPAWAQQAYVLLAPVQRGGPLPAELSGVDPVLDAFPGGVPEGIESEAIGHLRAFARRLRGALRLAGTGAVVVADPDAAIDLTVLAPVWLEHDAGLEVLRPVLPGLRSALDDIPAELVENELEGYMLLADLGEGSLLEIHVTGLEQVPLVLRGTAWAADGVVSYEIRWRPARPDLAYSGRPPLGVRQERTRAAGLIEAAAAALHAVVGGEVCDDDGFLVDPEDLTR</sequence>
<dbReference type="EMBL" id="WHJE01000110">
    <property type="protein sequence ID" value="KAE8762920.1"/>
    <property type="molecule type" value="Genomic_DNA"/>
</dbReference>
<comment type="caution">
    <text evidence="1">The sequence shown here is derived from an EMBL/GenBank/DDBJ whole genome shotgun (WGS) entry which is preliminary data.</text>
</comment>
<gene>
    <name evidence="1" type="ORF">GB883_16825</name>
</gene>
<organism evidence="1 2">
    <name type="scientific">Georgenia thermotolerans</name>
    <dbReference type="NCBI Taxonomy" id="527326"/>
    <lineage>
        <taxon>Bacteria</taxon>
        <taxon>Bacillati</taxon>
        <taxon>Actinomycetota</taxon>
        <taxon>Actinomycetes</taxon>
        <taxon>Micrococcales</taxon>
        <taxon>Bogoriellaceae</taxon>
        <taxon>Georgenia</taxon>
    </lineage>
</organism>
<reference evidence="1 2" key="1">
    <citation type="submission" date="2019-10" db="EMBL/GenBank/DDBJ databases">
        <title>Georgenia wutianyii sp. nov. and Georgenia yuyongxinii sp. nov. isolated from plateau pika (Ochotona curzoniae) in the Qinghai-Tibet plateau of China.</title>
        <authorList>
            <person name="Tian Z."/>
        </authorList>
    </citation>
    <scope>NUCLEOTIDE SEQUENCE [LARGE SCALE GENOMIC DNA]</scope>
    <source>
        <strain evidence="1 2">DSM 21501</strain>
    </source>
</reference>
<name>A0A7J5UKW7_9MICO</name>
<evidence type="ECO:0000313" key="2">
    <source>
        <dbReference type="Proteomes" id="UP000451860"/>
    </source>
</evidence>
<dbReference type="AlphaFoldDB" id="A0A7J5UKW7"/>
<dbReference type="Proteomes" id="UP000451860">
    <property type="component" value="Unassembled WGS sequence"/>
</dbReference>
<keyword evidence="2" id="KW-1185">Reference proteome</keyword>
<dbReference type="OrthoDB" id="3268465at2"/>
<accession>A0A7J5UKW7</accession>